<evidence type="ECO:0000256" key="2">
    <source>
        <dbReference type="ARBA" id="ARBA00005988"/>
    </source>
</evidence>
<dbReference type="InterPro" id="IPR000834">
    <property type="entry name" value="Peptidase_M14"/>
</dbReference>
<feature type="signal peptide" evidence="9">
    <location>
        <begin position="1"/>
        <end position="22"/>
    </location>
</feature>
<keyword evidence="5" id="KW-0862">Zinc</keyword>
<dbReference type="PRINTS" id="PR00765">
    <property type="entry name" value="CRBOXYPTASEA"/>
</dbReference>
<keyword evidence="6" id="KW-0482">Metalloprotease</keyword>
<keyword evidence="4" id="KW-0378">Hydrolase</keyword>
<dbReference type="KEGG" id="mcad:Pan265_17050"/>
<accession>A0A518BY01</accession>
<evidence type="ECO:0000256" key="5">
    <source>
        <dbReference type="ARBA" id="ARBA00022833"/>
    </source>
</evidence>
<dbReference type="Gene3D" id="3.40.630.10">
    <property type="entry name" value="Zn peptidases"/>
    <property type="match status" value="1"/>
</dbReference>
<reference evidence="11 12" key="1">
    <citation type="submission" date="2019-02" db="EMBL/GenBank/DDBJ databases">
        <title>Deep-cultivation of Planctomycetes and their phenomic and genomic characterization uncovers novel biology.</title>
        <authorList>
            <person name="Wiegand S."/>
            <person name="Jogler M."/>
            <person name="Boedeker C."/>
            <person name="Pinto D."/>
            <person name="Vollmers J."/>
            <person name="Rivas-Marin E."/>
            <person name="Kohn T."/>
            <person name="Peeters S.H."/>
            <person name="Heuer A."/>
            <person name="Rast P."/>
            <person name="Oberbeckmann S."/>
            <person name="Bunk B."/>
            <person name="Jeske O."/>
            <person name="Meyerdierks A."/>
            <person name="Storesund J.E."/>
            <person name="Kallscheuer N."/>
            <person name="Luecker S."/>
            <person name="Lage O.M."/>
            <person name="Pohl T."/>
            <person name="Merkel B.J."/>
            <person name="Hornburger P."/>
            <person name="Mueller R.-W."/>
            <person name="Bruemmer F."/>
            <person name="Labrenz M."/>
            <person name="Spormann A.M."/>
            <person name="Op den Camp H."/>
            <person name="Overmann J."/>
            <person name="Amann R."/>
            <person name="Jetten M.S.M."/>
            <person name="Mascher T."/>
            <person name="Medema M.H."/>
            <person name="Devos D.P."/>
            <person name="Kaster A.-K."/>
            <person name="Ovreas L."/>
            <person name="Rohde M."/>
            <person name="Galperin M.Y."/>
            <person name="Jogler C."/>
        </authorList>
    </citation>
    <scope>NUCLEOTIDE SEQUENCE [LARGE SCALE GENOMIC DNA]</scope>
    <source>
        <strain evidence="11 12">Pan265</strain>
    </source>
</reference>
<evidence type="ECO:0000256" key="4">
    <source>
        <dbReference type="ARBA" id="ARBA00022801"/>
    </source>
</evidence>
<comment type="similarity">
    <text evidence="2 7">Belongs to the peptidase M14 family.</text>
</comment>
<dbReference type="OrthoDB" id="9802862at2"/>
<evidence type="ECO:0000313" key="11">
    <source>
        <dbReference type="EMBL" id="QDU71851.1"/>
    </source>
</evidence>
<dbReference type="GO" id="GO:0006508">
    <property type="term" value="P:proteolysis"/>
    <property type="evidence" value="ECO:0007669"/>
    <property type="project" value="UniProtKB-KW"/>
</dbReference>
<protein>
    <submittedName>
        <fullName evidence="11">Bacteriocin BCN5</fullName>
    </submittedName>
</protein>
<evidence type="ECO:0000313" key="12">
    <source>
        <dbReference type="Proteomes" id="UP000320386"/>
    </source>
</evidence>
<keyword evidence="9" id="KW-0732">Signal</keyword>
<feature type="domain" description="Peptidase M14" evidence="10">
    <location>
        <begin position="12"/>
        <end position="255"/>
    </location>
</feature>
<evidence type="ECO:0000256" key="8">
    <source>
        <dbReference type="SAM" id="MobiDB-lite"/>
    </source>
</evidence>
<feature type="chain" id="PRO_5021875112" evidence="9">
    <location>
        <begin position="23"/>
        <end position="274"/>
    </location>
</feature>
<feature type="active site" description="Proton donor/acceptor" evidence="7">
    <location>
        <position position="227"/>
    </location>
</feature>
<dbReference type="EMBL" id="CP036280">
    <property type="protein sequence ID" value="QDU71851.1"/>
    <property type="molecule type" value="Genomic_DNA"/>
</dbReference>
<feature type="region of interest" description="Disordered" evidence="8">
    <location>
        <begin position="122"/>
        <end position="147"/>
    </location>
</feature>
<evidence type="ECO:0000256" key="9">
    <source>
        <dbReference type="SAM" id="SignalP"/>
    </source>
</evidence>
<dbReference type="PROSITE" id="PS52035">
    <property type="entry name" value="PEPTIDASE_M14"/>
    <property type="match status" value="1"/>
</dbReference>
<sequence length="274" mass="30105" precursor="true">MLRTLGLFVTAALIALSGCRSATEINVTAPEPPQSVPESYSIIGRSLDGRGIECHKLGNGYEHIVFVAGIHGSEPAGVPLSRQLGAVLKANPELLLNKTIIIVNNANPDGLAKGQRYNNNGIDLNRNFPARNHTTKRDRHGERPLSEPESRALFDLFRSLPRKPSRVITLHQPLVCIDYDGPEDITLPLAEALAEAANLPVKKLGSRPGSLGSWLGVDQQIPTITVEFYKSDTQLSDDELWQRYGDMMLTAVTYPRKPGPRQVPRSSKRFRTGN</sequence>
<evidence type="ECO:0000259" key="10">
    <source>
        <dbReference type="PROSITE" id="PS52035"/>
    </source>
</evidence>
<proteinExistence type="inferred from homology"/>
<evidence type="ECO:0000256" key="1">
    <source>
        <dbReference type="ARBA" id="ARBA00001947"/>
    </source>
</evidence>
<dbReference type="GO" id="GO:0005615">
    <property type="term" value="C:extracellular space"/>
    <property type="evidence" value="ECO:0007669"/>
    <property type="project" value="TreeGrafter"/>
</dbReference>
<dbReference type="PROSITE" id="PS51257">
    <property type="entry name" value="PROKAR_LIPOPROTEIN"/>
    <property type="match status" value="1"/>
</dbReference>
<dbReference type="SMART" id="SM00631">
    <property type="entry name" value="Zn_pept"/>
    <property type="match status" value="1"/>
</dbReference>
<dbReference type="GO" id="GO:0004181">
    <property type="term" value="F:metallocarboxypeptidase activity"/>
    <property type="evidence" value="ECO:0007669"/>
    <property type="project" value="InterPro"/>
</dbReference>
<comment type="cofactor">
    <cofactor evidence="1">
        <name>Zn(2+)</name>
        <dbReference type="ChEBI" id="CHEBI:29105"/>
    </cofactor>
</comment>
<keyword evidence="12" id="KW-1185">Reference proteome</keyword>
<dbReference type="AlphaFoldDB" id="A0A518BY01"/>
<evidence type="ECO:0000256" key="7">
    <source>
        <dbReference type="PROSITE-ProRule" id="PRU01379"/>
    </source>
</evidence>
<organism evidence="11 12">
    <name type="scientific">Mucisphaera calidilacus</name>
    <dbReference type="NCBI Taxonomy" id="2527982"/>
    <lineage>
        <taxon>Bacteria</taxon>
        <taxon>Pseudomonadati</taxon>
        <taxon>Planctomycetota</taxon>
        <taxon>Phycisphaerae</taxon>
        <taxon>Phycisphaerales</taxon>
        <taxon>Phycisphaeraceae</taxon>
        <taxon>Mucisphaera</taxon>
    </lineage>
</organism>
<feature type="region of interest" description="Disordered" evidence="8">
    <location>
        <begin position="255"/>
        <end position="274"/>
    </location>
</feature>
<keyword evidence="3" id="KW-0645">Protease</keyword>
<evidence type="ECO:0000256" key="6">
    <source>
        <dbReference type="ARBA" id="ARBA00023049"/>
    </source>
</evidence>
<dbReference type="PANTHER" id="PTHR11705:SF143">
    <property type="entry name" value="SLL0236 PROTEIN"/>
    <property type="match status" value="1"/>
</dbReference>
<dbReference type="Proteomes" id="UP000320386">
    <property type="component" value="Chromosome"/>
</dbReference>
<dbReference type="PANTHER" id="PTHR11705">
    <property type="entry name" value="PROTEASE FAMILY M14 CARBOXYPEPTIDASE A,B"/>
    <property type="match status" value="1"/>
</dbReference>
<name>A0A518BY01_9BACT</name>
<evidence type="ECO:0000256" key="3">
    <source>
        <dbReference type="ARBA" id="ARBA00022670"/>
    </source>
</evidence>
<gene>
    <name evidence="11" type="primary">bcn</name>
    <name evidence="11" type="ORF">Pan265_17050</name>
</gene>
<dbReference type="SUPFAM" id="SSF53187">
    <property type="entry name" value="Zn-dependent exopeptidases"/>
    <property type="match status" value="1"/>
</dbReference>
<dbReference type="Pfam" id="PF00246">
    <property type="entry name" value="Peptidase_M14"/>
    <property type="match status" value="1"/>
</dbReference>
<dbReference type="GO" id="GO:0008270">
    <property type="term" value="F:zinc ion binding"/>
    <property type="evidence" value="ECO:0007669"/>
    <property type="project" value="InterPro"/>
</dbReference>
<dbReference type="RefSeq" id="WP_145446049.1">
    <property type="nucleotide sequence ID" value="NZ_CP036280.1"/>
</dbReference>